<dbReference type="Proteomes" id="UP000486297">
    <property type="component" value="Unassembled WGS sequence"/>
</dbReference>
<feature type="binding site" evidence="1">
    <location>
        <position position="47"/>
    </location>
    <ligand>
        <name>[4Fe-4S] cluster</name>
        <dbReference type="ChEBI" id="CHEBI:49883"/>
        <note>4Fe-4S-S-AdoMet</note>
    </ligand>
</feature>
<feature type="binding site" evidence="1">
    <location>
        <position position="79"/>
    </location>
    <ligand>
        <name>S-adenosyl-L-methionine</name>
        <dbReference type="ChEBI" id="CHEBI:59789"/>
    </ligand>
</feature>
<feature type="binding site" evidence="1">
    <location>
        <position position="36"/>
    </location>
    <ligand>
        <name>substrate</name>
    </ligand>
</feature>
<dbReference type="AlphaFoldDB" id="A0A5Q3S0C3"/>
<dbReference type="PIRSF" id="PIRSF000370">
    <property type="entry name" value="QueE"/>
    <property type="match status" value="1"/>
</dbReference>
<sequence length="211" mass="23982">MMVPIEPANPQYRIVEIFESLQGEGYNTGMPAIFIRLGKCNLACSWCDTDYLRFEMMSLHEILGRLKNYRARNIIITGGEPTIQPHLDTLLNTLKAAGYYLCMETNGLNPTPIQIDFVATSPKACYADKYAKSCIEKADEVRIVADGDVLAFCEQMERKIQAEHFYLSPCERNGVMNIYDTIRQIGLLNSRAHTTVHWQLSVQTHKWAGIE</sequence>
<keyword evidence="3" id="KW-1185">Reference proteome</keyword>
<proteinExistence type="inferred from homology"/>
<keyword evidence="1" id="KW-0408">Iron</keyword>
<dbReference type="SUPFAM" id="SSF102114">
    <property type="entry name" value="Radical SAM enzymes"/>
    <property type="match status" value="1"/>
</dbReference>
<accession>A0A5Q3S0C3</accession>
<keyword evidence="1" id="KW-0411">Iron-sulfur</keyword>
<evidence type="ECO:0000313" key="2">
    <source>
        <dbReference type="EMBL" id="MRN38412.1"/>
    </source>
</evidence>
<dbReference type="GO" id="GO:0008616">
    <property type="term" value="P:tRNA queuosine(34) biosynthetic process"/>
    <property type="evidence" value="ECO:0007669"/>
    <property type="project" value="UniProtKB-UniRule"/>
</dbReference>
<comment type="cofactor">
    <cofactor evidence="1">
        <name>S-adenosyl-L-methionine</name>
        <dbReference type="ChEBI" id="CHEBI:59789"/>
    </cofactor>
    <text evidence="1">Binds 1 S-adenosyl-L-methionine per subunit.</text>
</comment>
<comment type="subunit">
    <text evidence="1">Homodimer.</text>
</comment>
<protein>
    <recommendedName>
        <fullName evidence="1">7-carboxy-7-deazaguanine synthase</fullName>
        <shortName evidence="1">CDG synthase</shortName>
        <ecNumber evidence="1">4.3.99.3</ecNumber>
    </recommendedName>
    <alternativeName>
        <fullName evidence="1">Queuosine biosynthesis protein QueE</fullName>
    </alternativeName>
</protein>
<dbReference type="PANTHER" id="PTHR42836">
    <property type="entry name" value="7-CARBOXY-7-DEAZAGUANINE SYNTHASE"/>
    <property type="match status" value="1"/>
</dbReference>
<dbReference type="GO" id="GO:1904047">
    <property type="term" value="F:S-adenosyl-L-methionine binding"/>
    <property type="evidence" value="ECO:0007669"/>
    <property type="project" value="UniProtKB-UniRule"/>
</dbReference>
<dbReference type="EMBL" id="WJXO01000001">
    <property type="protein sequence ID" value="MRN38412.1"/>
    <property type="molecule type" value="Genomic_DNA"/>
</dbReference>
<dbReference type="GO" id="GO:0051539">
    <property type="term" value="F:4 iron, 4 sulfur cluster binding"/>
    <property type="evidence" value="ECO:0007669"/>
    <property type="project" value="UniProtKB-UniRule"/>
</dbReference>
<dbReference type="GO" id="GO:0016840">
    <property type="term" value="F:carbon-nitrogen lyase activity"/>
    <property type="evidence" value="ECO:0007669"/>
    <property type="project" value="UniProtKB-UniRule"/>
</dbReference>
<feature type="binding site" evidence="1">
    <location>
        <position position="44"/>
    </location>
    <ligand>
        <name>[4Fe-4S] cluster</name>
        <dbReference type="ChEBI" id="CHEBI:49883"/>
        <note>4Fe-4S-S-AdoMet</note>
    </ligand>
</feature>
<comment type="cofactor">
    <cofactor evidence="1">
        <name>[4Fe-4S] cluster</name>
        <dbReference type="ChEBI" id="CHEBI:49883"/>
    </cofactor>
    <text evidence="1">Binds 1 [4Fe-4S] cluster. The cluster is coordinated with 3 cysteines and an exchangeable S-adenosyl-L-methionine.</text>
</comment>
<dbReference type="InterPro" id="IPR058240">
    <property type="entry name" value="rSAM_sf"/>
</dbReference>
<comment type="caution">
    <text evidence="2">The sequence shown here is derived from an EMBL/GenBank/DDBJ whole genome shotgun (WGS) entry which is preliminary data.</text>
</comment>
<dbReference type="InterPro" id="IPR013785">
    <property type="entry name" value="Aldolase_TIM"/>
</dbReference>
<gene>
    <name evidence="1" type="primary">queE</name>
    <name evidence="2" type="ORF">GJU80_07945</name>
</gene>
<evidence type="ECO:0000313" key="3">
    <source>
        <dbReference type="Proteomes" id="UP000486297"/>
    </source>
</evidence>
<dbReference type="EC" id="4.3.99.3" evidence="1"/>
<keyword evidence="1" id="KW-0004">4Fe-4S</keyword>
<feature type="binding site" evidence="1">
    <location>
        <position position="77"/>
    </location>
    <ligand>
        <name>substrate</name>
    </ligand>
</feature>
<evidence type="ECO:0000256" key="1">
    <source>
        <dbReference type="HAMAP-Rule" id="MF_00917"/>
    </source>
</evidence>
<feature type="binding site" evidence="1">
    <location>
        <begin position="46"/>
        <end position="48"/>
    </location>
    <ligand>
        <name>S-adenosyl-L-methionine</name>
        <dbReference type="ChEBI" id="CHEBI:59789"/>
    </ligand>
</feature>
<keyword evidence="1" id="KW-0949">S-adenosyl-L-methionine</keyword>
<name>A0A5Q3S0C3_9NEIS</name>
<keyword evidence="1" id="KW-0479">Metal-binding</keyword>
<reference evidence="2" key="1">
    <citation type="journal article" name="Emerg. Infect. Dis.">
        <title>Two cases of a newly characterized neisseria species.</title>
        <authorList>
            <person name="Mustapha M."/>
            <person name="Lemos A.P.S."/>
            <person name="Harrison L.H."/>
            <person name="Vantyne D."/>
            <person name="Sacchi C.T."/>
        </authorList>
    </citation>
    <scope>NUCLEOTIDE SEQUENCE</scope>
    <source>
        <strain evidence="2">N.95.16</strain>
    </source>
</reference>
<dbReference type="PROSITE" id="PS51918">
    <property type="entry name" value="RADICAL_SAM"/>
    <property type="match status" value="1"/>
</dbReference>
<comment type="function">
    <text evidence="1">Catalyzes the complex heterocyclic radical-mediated conversion of 6-carboxy-5,6,7,8-tetrahydropterin (CPH4) to 7-carboxy-7-deazaguanine (CDG), a step common to the biosynthetic pathways of all 7-deazapurine-containing compounds.</text>
</comment>
<organism evidence="2 3">
    <name type="scientific">Neisseria brasiliensis</name>
    <dbReference type="NCBI Taxonomy" id="2666100"/>
    <lineage>
        <taxon>Bacteria</taxon>
        <taxon>Pseudomonadati</taxon>
        <taxon>Pseudomonadota</taxon>
        <taxon>Betaproteobacteria</taxon>
        <taxon>Neisseriales</taxon>
        <taxon>Neisseriaceae</taxon>
        <taxon>Neisseria</taxon>
    </lineage>
</organism>
<feature type="binding site" evidence="1">
    <location>
        <begin position="21"/>
        <end position="23"/>
    </location>
    <ligand>
        <name>substrate</name>
    </ligand>
</feature>
<keyword evidence="1" id="KW-0456">Lyase</keyword>
<comment type="caution">
    <text evidence="1">Lacks conserved residue(s) required for the propagation of feature annotation.</text>
</comment>
<dbReference type="UniPathway" id="UPA00391"/>
<comment type="pathway">
    <text evidence="1">Purine metabolism; 7-cyano-7-deazaguanine biosynthesis.</text>
</comment>
<dbReference type="Gene3D" id="3.20.20.70">
    <property type="entry name" value="Aldolase class I"/>
    <property type="match status" value="1"/>
</dbReference>
<comment type="similarity">
    <text evidence="1">Belongs to the radical SAM superfamily. 7-carboxy-7-deazaguanine synthase family.</text>
</comment>
<dbReference type="GO" id="GO:0000287">
    <property type="term" value="F:magnesium ion binding"/>
    <property type="evidence" value="ECO:0007669"/>
    <property type="project" value="UniProtKB-UniRule"/>
</dbReference>
<dbReference type="CDD" id="cd01335">
    <property type="entry name" value="Radical_SAM"/>
    <property type="match status" value="1"/>
</dbReference>
<dbReference type="PANTHER" id="PTHR42836:SF1">
    <property type="entry name" value="7-CARBOXY-7-DEAZAGUANINE SYNTHASE"/>
    <property type="match status" value="1"/>
</dbReference>
<keyword evidence="1" id="KW-0671">Queuosine biosynthesis</keyword>
<feature type="binding site" evidence="1">
    <location>
        <begin position="121"/>
        <end position="123"/>
    </location>
    <ligand>
        <name>S-adenosyl-L-methionine</name>
        <dbReference type="ChEBI" id="CHEBI:59789"/>
    </ligand>
</feature>
<dbReference type="InterPro" id="IPR007197">
    <property type="entry name" value="rSAM"/>
</dbReference>
<feature type="binding site" evidence="1">
    <location>
        <position position="40"/>
    </location>
    <ligand>
        <name>[4Fe-4S] cluster</name>
        <dbReference type="ChEBI" id="CHEBI:49883"/>
        <note>4Fe-4S-S-AdoMet</note>
    </ligand>
</feature>
<dbReference type="InterPro" id="IPR024924">
    <property type="entry name" value="7-CO-7-deazaguanine_synth-like"/>
</dbReference>
<keyword evidence="1" id="KW-0460">Magnesium</keyword>
<comment type="cofactor">
    <cofactor evidence="1">
        <name>Mg(2+)</name>
        <dbReference type="ChEBI" id="CHEBI:18420"/>
    </cofactor>
</comment>
<comment type="catalytic activity">
    <reaction evidence="1">
        <text>6-carboxy-5,6,7,8-tetrahydropterin + H(+) = 7-carboxy-7-carbaguanine + NH4(+)</text>
        <dbReference type="Rhea" id="RHEA:27974"/>
        <dbReference type="ChEBI" id="CHEBI:15378"/>
        <dbReference type="ChEBI" id="CHEBI:28938"/>
        <dbReference type="ChEBI" id="CHEBI:61032"/>
        <dbReference type="ChEBI" id="CHEBI:61036"/>
        <dbReference type="EC" id="4.3.99.3"/>
    </reaction>
</comment>
<feature type="binding site" evidence="1">
    <location>
        <position position="49"/>
    </location>
    <ligand>
        <name>Mg(2+)</name>
        <dbReference type="ChEBI" id="CHEBI:18420"/>
    </ligand>
</feature>
<dbReference type="SFLD" id="SFLDS00029">
    <property type="entry name" value="Radical_SAM"/>
    <property type="match status" value="1"/>
</dbReference>
<dbReference type="Pfam" id="PF04055">
    <property type="entry name" value="Radical_SAM"/>
    <property type="match status" value="1"/>
</dbReference>
<dbReference type="HAMAP" id="MF_00917">
    <property type="entry name" value="QueE"/>
    <property type="match status" value="1"/>
</dbReference>